<dbReference type="OrthoDB" id="3176171at2759"/>
<evidence type="ECO:0000313" key="11">
    <source>
        <dbReference type="EMBL" id="PVV00824.1"/>
    </source>
</evidence>
<evidence type="ECO:0000256" key="5">
    <source>
        <dbReference type="ARBA" id="ARBA00023175"/>
    </source>
</evidence>
<sequence length="1164" mass="128139">MPPDISSLPTSDPIGLASSKIENSSNLDYQSPQSLISNSTEQNIPHVVPKKRMLPIDETSEVCKNNHDSEQSSLLVAVRVRPFSAKELKNLTPSELERYGYTLPSSDSDTETETDQTQKSEWGKGPIWKSIQVLDKHVLVFDPPDEDDSFVPNPVLNSAVKKSLSRANRIVRSNAAPIAASNQKHKDIRFVFDQIYGEDSSQEEVYQGTTKSLVSSVIDGYNSTVFAYGATGCGKTYTISGTSEDPGIIFLTMKELFDRIEQEKVTKEIEISLSYLEVYNETIRDIICPNENNPAGLFLREDAKNGVFVAGLSEHKPKEVQEVMDLVLKGNSNRTMCSTAANAASSRSHAVLQIHVKQKPKASGLKTDIISATLSIIDLAGSERATVTQNKGARMREGANINRSLLALANCINALCDSKKKRHIPYRDSKLTRLLKFSLGGNCRTVMITCISPASTYYEETLNTLKYASRAKNIKTTLNKNTVSSKVHVAQYTKKIQEQSLEIARLQKEILELRKRAPSSGYGQGRRAPIESKRDLSNGYSAQNPQDSRQAVMIEQSIQDIRNRMSQNISSASIAEYDYASASAINILFTQAQENLKVWRESFDLSGVEFNLLDRDNSIITNYKQKAEEILTSLAKQSRLAFRHADHAKNAIQTYNYSAQRSSSSARNIKFLSNEQKLRIDQDLKVLQLSSEKKGLQRNVELLHGLLEGFTKDFGHFFSLSGKCISGLKPSIDIVRSHIANRAEENSDEKNQIIQALECLDSIYTSAISGFSTATNRVEYVLNSVMTCGGPSKIDPLVLSNSDVNASPSTSKANSPNSELKTSPQSLSLNHTKHTTKSSSSSTLFNTGGSFSKAPTRKELLSVSTNNLRLARLASPRANKKKNSLEGPSLQSKPPTMPSTNSSTASNVKKKSPVIFRGVGKSNSDITYTSALRRVLPKRRVSNIALIEESEHKPSPKKRARSDSTSSNVHDRVHVAVSREDIKKVGFAVGRSARNKRLSIDVRSRPPVQPIGSRVSDPTKSSTLSNVSFGKLGNKSESFDFFGKNNNESLEKKMSDQNKVNSISSASHTVKLVSPNSMNLNLLNSTENVKHSPPVLDSLPKKSILKTSGSSTPKVDVSDASNIVRARRRVNPVQQLNGISSASLRPSLSNDIKKLIEESVDTEK</sequence>
<dbReference type="GO" id="GO:0007018">
    <property type="term" value="P:microtubule-based movement"/>
    <property type="evidence" value="ECO:0007669"/>
    <property type="project" value="InterPro"/>
</dbReference>
<feature type="compositionally biased region" description="Low complexity" evidence="9">
    <location>
        <begin position="837"/>
        <end position="850"/>
    </location>
</feature>
<evidence type="ECO:0000256" key="8">
    <source>
        <dbReference type="SAM" id="Coils"/>
    </source>
</evidence>
<reference evidence="11 12" key="1">
    <citation type="journal article" date="2018" name="MBio">
        <title>Comparative Genomics Reveals the Core Gene Toolbox for the Fungus-Insect Symbiosis.</title>
        <authorList>
            <person name="Wang Y."/>
            <person name="Stata M."/>
            <person name="Wang W."/>
            <person name="Stajich J.E."/>
            <person name="White M.M."/>
            <person name="Moncalvo J.M."/>
        </authorList>
    </citation>
    <scope>NUCLEOTIDE SEQUENCE [LARGE SCALE GENOMIC DNA]</scope>
    <source>
        <strain evidence="11 12">SC-DP-2</strain>
    </source>
</reference>
<evidence type="ECO:0000259" key="10">
    <source>
        <dbReference type="PROSITE" id="PS50067"/>
    </source>
</evidence>
<dbReference type="EMBL" id="MBFS01001617">
    <property type="protein sequence ID" value="PVV00824.1"/>
    <property type="molecule type" value="Genomic_DNA"/>
</dbReference>
<dbReference type="FunFam" id="3.40.850.10:FF:000056">
    <property type="entry name" value="Kinesin-like protein"/>
    <property type="match status" value="1"/>
</dbReference>
<feature type="region of interest" description="Disordered" evidence="9">
    <location>
        <begin position="946"/>
        <end position="974"/>
    </location>
</feature>
<feature type="compositionally biased region" description="Polar residues" evidence="9">
    <location>
        <begin position="538"/>
        <end position="548"/>
    </location>
</feature>
<dbReference type="InterPro" id="IPR036961">
    <property type="entry name" value="Kinesin_motor_dom_sf"/>
</dbReference>
<dbReference type="GO" id="GO:0005874">
    <property type="term" value="C:microtubule"/>
    <property type="evidence" value="ECO:0007669"/>
    <property type="project" value="UniProtKB-KW"/>
</dbReference>
<feature type="compositionally biased region" description="Polar residues" evidence="9">
    <location>
        <begin position="889"/>
        <end position="907"/>
    </location>
</feature>
<feature type="compositionally biased region" description="Polar residues" evidence="9">
    <location>
        <begin position="799"/>
        <end position="827"/>
    </location>
</feature>
<dbReference type="GO" id="GO:0003777">
    <property type="term" value="F:microtubule motor activity"/>
    <property type="evidence" value="ECO:0007669"/>
    <property type="project" value="InterPro"/>
</dbReference>
<accession>A0A2T9Z8A4</accession>
<dbReference type="GO" id="GO:0005524">
    <property type="term" value="F:ATP binding"/>
    <property type="evidence" value="ECO:0007669"/>
    <property type="project" value="UniProtKB-UniRule"/>
</dbReference>
<feature type="compositionally biased region" description="Polar residues" evidence="9">
    <location>
        <begin position="20"/>
        <end position="43"/>
    </location>
</feature>
<dbReference type="Pfam" id="PF00225">
    <property type="entry name" value="Kinesin"/>
    <property type="match status" value="1"/>
</dbReference>
<dbReference type="PROSITE" id="PS50067">
    <property type="entry name" value="KINESIN_MOTOR_2"/>
    <property type="match status" value="1"/>
</dbReference>
<keyword evidence="12" id="KW-1185">Reference proteome</keyword>
<feature type="binding site" evidence="7">
    <location>
        <begin position="229"/>
        <end position="236"/>
    </location>
    <ligand>
        <name>ATP</name>
        <dbReference type="ChEBI" id="CHEBI:30616"/>
    </ligand>
</feature>
<keyword evidence="3 7" id="KW-0067">ATP-binding</keyword>
<keyword evidence="4 8" id="KW-0175">Coiled coil</keyword>
<feature type="region of interest" description="Disordered" evidence="9">
    <location>
        <begin position="998"/>
        <end position="1028"/>
    </location>
</feature>
<dbReference type="InterPro" id="IPR019821">
    <property type="entry name" value="Kinesin_motor_CS"/>
</dbReference>
<keyword evidence="1" id="KW-0493">Microtubule</keyword>
<evidence type="ECO:0000256" key="3">
    <source>
        <dbReference type="ARBA" id="ARBA00022840"/>
    </source>
</evidence>
<feature type="region of interest" description="Disordered" evidence="9">
    <location>
        <begin position="799"/>
        <end position="850"/>
    </location>
</feature>
<dbReference type="CDD" id="cd01370">
    <property type="entry name" value="KISc_KIP3_like"/>
    <property type="match status" value="1"/>
</dbReference>
<feature type="coiled-coil region" evidence="8">
    <location>
        <begin position="489"/>
        <end position="516"/>
    </location>
</feature>
<dbReference type="STRING" id="133381.A0A2T9Z8A4"/>
<evidence type="ECO:0000256" key="7">
    <source>
        <dbReference type="PROSITE-ProRule" id="PRU00283"/>
    </source>
</evidence>
<name>A0A2T9Z8A4_9FUNG</name>
<dbReference type="AlphaFoldDB" id="A0A2T9Z8A4"/>
<feature type="region of interest" description="Disordered" evidence="9">
    <location>
        <begin position="1"/>
        <end position="44"/>
    </location>
</feature>
<dbReference type="InterPro" id="IPR027417">
    <property type="entry name" value="P-loop_NTPase"/>
</dbReference>
<evidence type="ECO:0000256" key="2">
    <source>
        <dbReference type="ARBA" id="ARBA00022741"/>
    </source>
</evidence>
<comment type="similarity">
    <text evidence="7">Belongs to the TRAFAC class myosin-kinesin ATPase superfamily. Kinesin family.</text>
</comment>
<evidence type="ECO:0000313" key="12">
    <source>
        <dbReference type="Proteomes" id="UP000245609"/>
    </source>
</evidence>
<dbReference type="InterPro" id="IPR027640">
    <property type="entry name" value="Kinesin-like_fam"/>
</dbReference>
<dbReference type="GO" id="GO:0008017">
    <property type="term" value="F:microtubule binding"/>
    <property type="evidence" value="ECO:0007669"/>
    <property type="project" value="InterPro"/>
</dbReference>
<keyword evidence="2 7" id="KW-0547">Nucleotide-binding</keyword>
<evidence type="ECO:0000256" key="1">
    <source>
        <dbReference type="ARBA" id="ARBA00022701"/>
    </source>
</evidence>
<feature type="domain" description="Kinesin motor" evidence="10">
    <location>
        <begin position="73"/>
        <end position="474"/>
    </location>
</feature>
<dbReference type="SMART" id="SM00129">
    <property type="entry name" value="KISc"/>
    <property type="match status" value="1"/>
</dbReference>
<dbReference type="SUPFAM" id="SSF52540">
    <property type="entry name" value="P-loop containing nucleoside triphosphate hydrolases"/>
    <property type="match status" value="1"/>
</dbReference>
<comment type="caution">
    <text evidence="11">The sequence shown here is derived from an EMBL/GenBank/DDBJ whole genome shotgun (WGS) entry which is preliminary data.</text>
</comment>
<dbReference type="InterPro" id="IPR001752">
    <property type="entry name" value="Kinesin_motor_dom"/>
</dbReference>
<proteinExistence type="inferred from homology"/>
<dbReference type="PRINTS" id="PR00380">
    <property type="entry name" value="KINESINHEAVY"/>
</dbReference>
<dbReference type="PROSITE" id="PS00411">
    <property type="entry name" value="KINESIN_MOTOR_1"/>
    <property type="match status" value="1"/>
</dbReference>
<dbReference type="PANTHER" id="PTHR47968:SF13">
    <property type="entry name" value="KINESIN-LIKE PROTEIN KIF19 ISOFORM X1"/>
    <property type="match status" value="1"/>
</dbReference>
<feature type="compositionally biased region" description="Polar residues" evidence="9">
    <location>
        <begin position="1016"/>
        <end position="1028"/>
    </location>
</feature>
<gene>
    <name evidence="11" type="ORF">BB560_004780</name>
</gene>
<keyword evidence="5 7" id="KW-0505">Motor protein</keyword>
<dbReference type="PANTHER" id="PTHR47968">
    <property type="entry name" value="CENTROMERE PROTEIN E"/>
    <property type="match status" value="1"/>
</dbReference>
<evidence type="ECO:0000256" key="9">
    <source>
        <dbReference type="SAM" id="MobiDB-lite"/>
    </source>
</evidence>
<feature type="region of interest" description="Disordered" evidence="9">
    <location>
        <begin position="871"/>
        <end position="909"/>
    </location>
</feature>
<dbReference type="Gene3D" id="3.40.850.10">
    <property type="entry name" value="Kinesin motor domain"/>
    <property type="match status" value="1"/>
</dbReference>
<evidence type="ECO:0000256" key="4">
    <source>
        <dbReference type="ARBA" id="ARBA00023054"/>
    </source>
</evidence>
<protein>
    <recommendedName>
        <fullName evidence="6">Kinesin-like protein KIN-8B</fullName>
    </recommendedName>
</protein>
<feature type="region of interest" description="Disordered" evidence="9">
    <location>
        <begin position="99"/>
        <end position="121"/>
    </location>
</feature>
<evidence type="ECO:0000256" key="6">
    <source>
        <dbReference type="ARBA" id="ARBA00068376"/>
    </source>
</evidence>
<organism evidence="11 12">
    <name type="scientific">Smittium megazygosporum</name>
    <dbReference type="NCBI Taxonomy" id="133381"/>
    <lineage>
        <taxon>Eukaryota</taxon>
        <taxon>Fungi</taxon>
        <taxon>Fungi incertae sedis</taxon>
        <taxon>Zoopagomycota</taxon>
        <taxon>Kickxellomycotina</taxon>
        <taxon>Harpellomycetes</taxon>
        <taxon>Harpellales</taxon>
        <taxon>Legeriomycetaceae</taxon>
        <taxon>Smittium</taxon>
    </lineage>
</organism>
<dbReference type="Proteomes" id="UP000245609">
    <property type="component" value="Unassembled WGS sequence"/>
</dbReference>
<feature type="region of interest" description="Disordered" evidence="9">
    <location>
        <begin position="517"/>
        <end position="548"/>
    </location>
</feature>